<keyword evidence="1 5" id="KW-0378">Hydrolase</keyword>
<proteinExistence type="predicted"/>
<dbReference type="InterPro" id="IPR011583">
    <property type="entry name" value="Chitinase_II/V-like_cat"/>
</dbReference>
<dbReference type="PROSITE" id="PS51782">
    <property type="entry name" value="LYSM"/>
    <property type="match status" value="1"/>
</dbReference>
<accession>A0ABZ2Y2X0</accession>
<gene>
    <name evidence="5" type="ORF">QBE51_08205</name>
</gene>
<dbReference type="SUPFAM" id="SSF51445">
    <property type="entry name" value="(Trans)glycosidases"/>
    <property type="match status" value="1"/>
</dbReference>
<dbReference type="SMART" id="SM00636">
    <property type="entry name" value="Glyco_18"/>
    <property type="match status" value="1"/>
</dbReference>
<dbReference type="InterPro" id="IPR012854">
    <property type="entry name" value="Cu_amine_oxidase-like_N"/>
</dbReference>
<dbReference type="GO" id="GO:0016787">
    <property type="term" value="F:hydrolase activity"/>
    <property type="evidence" value="ECO:0007669"/>
    <property type="project" value="UniProtKB-KW"/>
</dbReference>
<reference evidence="5 6" key="1">
    <citation type="submission" date="2023-03" db="EMBL/GenBank/DDBJ databases">
        <title>Novel Species.</title>
        <authorList>
            <person name="Ma S."/>
        </authorList>
    </citation>
    <scope>NUCLEOTIDE SEQUENCE [LARGE SCALE GENOMIC DNA]</scope>
    <source>
        <strain evidence="5 6">LIND6LT2</strain>
    </source>
</reference>
<dbReference type="SMART" id="SM00257">
    <property type="entry name" value="LysM"/>
    <property type="match status" value="1"/>
</dbReference>
<dbReference type="InterPro" id="IPR017853">
    <property type="entry name" value="GH"/>
</dbReference>
<evidence type="ECO:0000256" key="1">
    <source>
        <dbReference type="ARBA" id="ARBA00022801"/>
    </source>
</evidence>
<evidence type="ECO:0000313" key="5">
    <source>
        <dbReference type="EMBL" id="WZL68809.1"/>
    </source>
</evidence>
<dbReference type="Gene3D" id="3.10.350.10">
    <property type="entry name" value="LysM domain"/>
    <property type="match status" value="1"/>
</dbReference>
<name>A0ABZ2Y2X0_9FIRM</name>
<keyword evidence="6" id="KW-1185">Reference proteome</keyword>
<dbReference type="InterPro" id="IPR001223">
    <property type="entry name" value="Glyco_hydro18_cat"/>
</dbReference>
<dbReference type="Gene3D" id="3.10.50.10">
    <property type="match status" value="1"/>
</dbReference>
<dbReference type="PROSITE" id="PS51910">
    <property type="entry name" value="GH18_2"/>
    <property type="match status" value="1"/>
</dbReference>
<dbReference type="RefSeq" id="WP_341875816.1">
    <property type="nucleotide sequence ID" value="NZ_CP121687.1"/>
</dbReference>
<dbReference type="InterPro" id="IPR036779">
    <property type="entry name" value="LysM_dom_sf"/>
</dbReference>
<dbReference type="InterPro" id="IPR036582">
    <property type="entry name" value="Mao_N_sf"/>
</dbReference>
<dbReference type="Gene3D" id="3.30.457.10">
    <property type="entry name" value="Copper amine oxidase-like, N-terminal domain"/>
    <property type="match status" value="1"/>
</dbReference>
<dbReference type="PANTHER" id="PTHR46066">
    <property type="entry name" value="CHITINASE DOMAIN-CONTAINING PROTEIN 1 FAMILY MEMBER"/>
    <property type="match status" value="1"/>
</dbReference>
<evidence type="ECO:0000256" key="2">
    <source>
        <dbReference type="ARBA" id="ARBA00023295"/>
    </source>
</evidence>
<dbReference type="Gene3D" id="3.20.20.80">
    <property type="entry name" value="Glycosidases"/>
    <property type="match status" value="1"/>
</dbReference>
<dbReference type="CDD" id="cd00118">
    <property type="entry name" value="LysM"/>
    <property type="match status" value="1"/>
</dbReference>
<evidence type="ECO:0000313" key="6">
    <source>
        <dbReference type="Proteomes" id="UP001486565"/>
    </source>
</evidence>
<evidence type="ECO:0000259" key="3">
    <source>
        <dbReference type="PROSITE" id="PS51782"/>
    </source>
</evidence>
<feature type="domain" description="GH18" evidence="4">
    <location>
        <begin position="289"/>
        <end position="601"/>
    </location>
</feature>
<dbReference type="Pfam" id="PF07833">
    <property type="entry name" value="Cu_amine_oxidN1"/>
    <property type="match status" value="1"/>
</dbReference>
<dbReference type="InterPro" id="IPR029070">
    <property type="entry name" value="Chitinase_insertion_sf"/>
</dbReference>
<dbReference type="SUPFAM" id="SSF54106">
    <property type="entry name" value="LysM domain"/>
    <property type="match status" value="1"/>
</dbReference>
<feature type="domain" description="LysM" evidence="3">
    <location>
        <begin position="217"/>
        <end position="260"/>
    </location>
</feature>
<keyword evidence="2" id="KW-0326">Glycosidase</keyword>
<dbReference type="Proteomes" id="UP001486565">
    <property type="component" value="Chromosome"/>
</dbReference>
<dbReference type="InterPro" id="IPR018392">
    <property type="entry name" value="LysM"/>
</dbReference>
<protein>
    <submittedName>
        <fullName evidence="5">Glycosyl hydrolase family 18 protein</fullName>
    </submittedName>
</protein>
<evidence type="ECO:0000259" key="4">
    <source>
        <dbReference type="PROSITE" id="PS51910"/>
    </source>
</evidence>
<dbReference type="SUPFAM" id="SSF55383">
    <property type="entry name" value="Copper amine oxidase, domain N"/>
    <property type="match status" value="1"/>
</dbReference>
<dbReference type="EMBL" id="CP121687">
    <property type="protein sequence ID" value="WZL68809.1"/>
    <property type="molecule type" value="Genomic_DNA"/>
</dbReference>
<dbReference type="Pfam" id="PF01476">
    <property type="entry name" value="LysM"/>
    <property type="match status" value="1"/>
</dbReference>
<dbReference type="Pfam" id="PF00704">
    <property type="entry name" value="Glyco_hydro_18"/>
    <property type="match status" value="1"/>
</dbReference>
<sequence>MNWEKYNQRLVYENGEYHLIIYLPEDAEFSKEFGDIESENQKLGLEAYLRKVYPNIKISSVKFMTGSLIAFQLIFQPGFSDTAYGATTQKVSSQQTKPIQIRINNRYVESDAPPVIDNGRVLVPIRIVSESLGAVVDWDNKDKIAIITKDNKTIYLQANLPQAYINGKLYFLDTSPKVINGRLMVPIRFVSEAFNMPVDWDHTSKTVLINSDLPKVSDYVVKKGDSLSAIALKFGVTVSDLKQWNNLSSDTIYVGQLIRVVPPSVIIDGSGPSLEDIEVIPYQFDTVLGFTVKYYEGHLGSHNSLKTYNGKITEVATFTHGMKEDGTLAVDYPQTETLSYSDQKGIKSLMLIHNAQGGSFHRDLAENVLENPVLRDKLVQSVLSEIEKYGYDGVEVDIEGIGADTRAEYTSFIKELKAALGPKGYIVSATVPAKTADYINDNWTGAYDYKAIGQHADRVVIMTYDEHWSGGTPGPVASYDWVENVINFAVKEIPPKKILMGIAAYGYDWTLDGKDGKAITASDVNNYVKQYGGKILWNDTFKVPYYRYKDEKGKDRIVWFENAQSTQFKLKLAKSKGLQGIAIWRLGLENSEFWSGISPKK</sequence>
<dbReference type="CDD" id="cd02874">
    <property type="entry name" value="GH18_CFLE_spore_hydrolase"/>
    <property type="match status" value="1"/>
</dbReference>
<dbReference type="InterPro" id="IPR041704">
    <property type="entry name" value="CFLE_GH18"/>
</dbReference>
<organism evidence="5 6">
    <name type="scientific">Defluviitalea saccharophila</name>
    <dbReference type="NCBI Taxonomy" id="879970"/>
    <lineage>
        <taxon>Bacteria</taxon>
        <taxon>Bacillati</taxon>
        <taxon>Bacillota</taxon>
        <taxon>Clostridia</taxon>
        <taxon>Lachnospirales</taxon>
        <taxon>Defluviitaleaceae</taxon>
        <taxon>Defluviitalea</taxon>
    </lineage>
</organism>
<dbReference type="PANTHER" id="PTHR46066:SF2">
    <property type="entry name" value="CHITINASE DOMAIN-CONTAINING PROTEIN 1"/>
    <property type="match status" value="1"/>
</dbReference>